<dbReference type="InterPro" id="IPR050816">
    <property type="entry name" value="Flavin-dep_Halogenase_NPB"/>
</dbReference>
<keyword evidence="6" id="KW-1185">Reference proteome</keyword>
<dbReference type="AlphaFoldDB" id="A0A3S4GHT4"/>
<dbReference type="EC" id="1.-.-.-" evidence="5"/>
<dbReference type="NCBIfam" id="NF038174">
    <property type="entry name" value="maturase_GoxB"/>
    <property type="match status" value="1"/>
</dbReference>
<dbReference type="Gene3D" id="3.50.50.60">
    <property type="entry name" value="FAD/NAD(P)-binding domain"/>
    <property type="match status" value="1"/>
</dbReference>
<dbReference type="InterPro" id="IPR036188">
    <property type="entry name" value="FAD/NAD-bd_sf"/>
</dbReference>
<name>A0A3S4GHT4_9HYPH</name>
<dbReference type="Pfam" id="PF01134">
    <property type="entry name" value="GIDA"/>
    <property type="match status" value="1"/>
</dbReference>
<feature type="domain" description="MnmG N-terminal" evidence="4">
    <location>
        <begin position="11"/>
        <end position="41"/>
    </location>
</feature>
<evidence type="ECO:0000256" key="2">
    <source>
        <dbReference type="ARBA" id="ARBA00022630"/>
    </source>
</evidence>
<proteinExistence type="predicted"/>
<keyword evidence="2" id="KW-0285">Flavoprotein</keyword>
<evidence type="ECO:0000256" key="3">
    <source>
        <dbReference type="ARBA" id="ARBA00022827"/>
    </source>
</evidence>
<dbReference type="Proteomes" id="UP000268844">
    <property type="component" value="Unassembled WGS sequence"/>
</dbReference>
<evidence type="ECO:0000259" key="4">
    <source>
        <dbReference type="Pfam" id="PF01134"/>
    </source>
</evidence>
<dbReference type="InterPro" id="IPR006905">
    <property type="entry name" value="Flavin_halogenase"/>
</dbReference>
<organism evidence="5 6">
    <name type="scientific">Devosia equisanguinis</name>
    <dbReference type="NCBI Taxonomy" id="2490941"/>
    <lineage>
        <taxon>Bacteria</taxon>
        <taxon>Pseudomonadati</taxon>
        <taxon>Pseudomonadota</taxon>
        <taxon>Alphaproteobacteria</taxon>
        <taxon>Hyphomicrobiales</taxon>
        <taxon>Devosiaceae</taxon>
        <taxon>Devosia</taxon>
    </lineage>
</organism>
<dbReference type="PROSITE" id="PS51257">
    <property type="entry name" value="PROKAR_LIPOPROTEIN"/>
    <property type="match status" value="1"/>
</dbReference>
<reference evidence="5 6" key="1">
    <citation type="submission" date="2018-12" db="EMBL/GenBank/DDBJ databases">
        <authorList>
            <person name="Criscuolo A."/>
        </authorList>
    </citation>
    <scope>NUCLEOTIDE SEQUENCE [LARGE SCALE GENOMIC DNA]</scope>
    <source>
        <strain evidence="5">ACIP1116281</strain>
    </source>
</reference>
<comment type="cofactor">
    <cofactor evidence="1">
        <name>FAD</name>
        <dbReference type="ChEBI" id="CHEBI:57692"/>
    </cofactor>
</comment>
<dbReference type="EMBL" id="UZWD01000025">
    <property type="protein sequence ID" value="VDS04863.1"/>
    <property type="molecule type" value="Genomic_DNA"/>
</dbReference>
<accession>A0A3S4GHT4</accession>
<sequence length="375" mass="40081">MPTPPRSHWPVAVIGGGIAGCAAVLKLAQLGIEVAWIAPETAVGDKPGESLAAAALPLLDELGLAPLLADPAHRQSQASYTSWGSDALLERHAAAQPGGLGHVIDRPRFEASLIAETAAFAEITRLRDTVLTVQRQPGAWTLSTVSGATLSADLVIDATGRKSLSGRAQVRQKRVDRLVAAYAFLSQVETDIDPTPATIIEAVSGGWWYATLLADRRLALNFYSDPDLLPRRIGQGPDLWQTLVADTRYICQWVESAGYALSGPPGLASAGTVWLEQTAGADWLAVGDAAISFDPLSAHGMTTALWTGVEAAKAAAKALGGDHDALADYATRLRLGVEHYLGERRSTYARERRFTSHPFWQRRLHDADLADRTAT</sequence>
<dbReference type="PANTHER" id="PTHR43747:SF1">
    <property type="entry name" value="SLR1998 PROTEIN"/>
    <property type="match status" value="1"/>
</dbReference>
<dbReference type="RefSeq" id="WP_126150410.1">
    <property type="nucleotide sequence ID" value="NZ_JBHTMH010000001.1"/>
</dbReference>
<evidence type="ECO:0000256" key="1">
    <source>
        <dbReference type="ARBA" id="ARBA00001974"/>
    </source>
</evidence>
<dbReference type="Gene3D" id="3.30.9.100">
    <property type="match status" value="1"/>
</dbReference>
<evidence type="ECO:0000313" key="5">
    <source>
        <dbReference type="EMBL" id="VDS04863.1"/>
    </source>
</evidence>
<dbReference type="Pfam" id="PF04820">
    <property type="entry name" value="Trp_halogenase"/>
    <property type="match status" value="1"/>
</dbReference>
<keyword evidence="3" id="KW-0274">FAD</keyword>
<protein>
    <submittedName>
        <fullName evidence="5">FAD-dependent oxidoreductase LodB</fullName>
        <ecNumber evidence="5">1.-.-.-</ecNumber>
    </submittedName>
</protein>
<dbReference type="OrthoDB" id="9799983at2"/>
<keyword evidence="5" id="KW-0560">Oxidoreductase</keyword>
<dbReference type="SUPFAM" id="SSF51905">
    <property type="entry name" value="FAD/NAD(P)-binding domain"/>
    <property type="match status" value="1"/>
</dbReference>
<dbReference type="InterPro" id="IPR040131">
    <property type="entry name" value="MnmG_N"/>
</dbReference>
<dbReference type="PANTHER" id="PTHR43747">
    <property type="entry name" value="FAD-BINDING PROTEIN"/>
    <property type="match status" value="1"/>
</dbReference>
<gene>
    <name evidence="5" type="primary">lodB</name>
    <name evidence="5" type="ORF">DEVEQU_02004</name>
</gene>
<dbReference type="GO" id="GO:0004497">
    <property type="term" value="F:monooxygenase activity"/>
    <property type="evidence" value="ECO:0007669"/>
    <property type="project" value="InterPro"/>
</dbReference>
<evidence type="ECO:0000313" key="6">
    <source>
        <dbReference type="Proteomes" id="UP000268844"/>
    </source>
</evidence>